<protein>
    <submittedName>
        <fullName evidence="1">Uncharacterized protein</fullName>
    </submittedName>
</protein>
<dbReference type="InParanoid" id="A0A7I4D862"/>
<dbReference type="Proteomes" id="UP000006727">
    <property type="component" value="Chromosome 3"/>
</dbReference>
<organism evidence="1 2">
    <name type="scientific">Physcomitrium patens</name>
    <name type="common">Spreading-leaved earth moss</name>
    <name type="synonym">Physcomitrella patens</name>
    <dbReference type="NCBI Taxonomy" id="3218"/>
    <lineage>
        <taxon>Eukaryota</taxon>
        <taxon>Viridiplantae</taxon>
        <taxon>Streptophyta</taxon>
        <taxon>Embryophyta</taxon>
        <taxon>Bryophyta</taxon>
        <taxon>Bryophytina</taxon>
        <taxon>Bryopsida</taxon>
        <taxon>Funariidae</taxon>
        <taxon>Funariales</taxon>
        <taxon>Funariaceae</taxon>
        <taxon>Physcomitrium</taxon>
    </lineage>
</organism>
<name>A0A7I4D862_PHYPA</name>
<dbReference type="EMBL" id="ABEU02000003">
    <property type="status" value="NOT_ANNOTATED_CDS"/>
    <property type="molecule type" value="Genomic_DNA"/>
</dbReference>
<dbReference type="Gramene" id="Pp3c3_15380V3.1">
    <property type="protein sequence ID" value="Pp3c3_15380V3.1"/>
    <property type="gene ID" value="Pp3c3_15380"/>
</dbReference>
<reference evidence="1 2" key="1">
    <citation type="journal article" date="2008" name="Science">
        <title>The Physcomitrella genome reveals evolutionary insights into the conquest of land by plants.</title>
        <authorList>
            <person name="Rensing S."/>
            <person name="Lang D."/>
            <person name="Zimmer A."/>
            <person name="Terry A."/>
            <person name="Salamov A."/>
            <person name="Shapiro H."/>
            <person name="Nishiyama T."/>
            <person name="Perroud P.-F."/>
            <person name="Lindquist E."/>
            <person name="Kamisugi Y."/>
            <person name="Tanahashi T."/>
            <person name="Sakakibara K."/>
            <person name="Fujita T."/>
            <person name="Oishi K."/>
            <person name="Shin-I T."/>
            <person name="Kuroki Y."/>
            <person name="Toyoda A."/>
            <person name="Suzuki Y."/>
            <person name="Hashimoto A."/>
            <person name="Yamaguchi K."/>
            <person name="Sugano A."/>
            <person name="Kohara Y."/>
            <person name="Fujiyama A."/>
            <person name="Anterola A."/>
            <person name="Aoki S."/>
            <person name="Ashton N."/>
            <person name="Barbazuk W.B."/>
            <person name="Barker E."/>
            <person name="Bennetzen J."/>
            <person name="Bezanilla M."/>
            <person name="Blankenship R."/>
            <person name="Cho S.H."/>
            <person name="Dutcher S."/>
            <person name="Estelle M."/>
            <person name="Fawcett J.A."/>
            <person name="Gundlach H."/>
            <person name="Hanada K."/>
            <person name="Heyl A."/>
            <person name="Hicks K.A."/>
            <person name="Hugh J."/>
            <person name="Lohr M."/>
            <person name="Mayer K."/>
            <person name="Melkozernov A."/>
            <person name="Murata T."/>
            <person name="Nelson D."/>
            <person name="Pils B."/>
            <person name="Prigge M."/>
            <person name="Reiss B."/>
            <person name="Renner T."/>
            <person name="Rombauts S."/>
            <person name="Rushton P."/>
            <person name="Sanderfoot A."/>
            <person name="Schween G."/>
            <person name="Shiu S.-H."/>
            <person name="Stueber K."/>
            <person name="Theodoulou F.L."/>
            <person name="Tu H."/>
            <person name="Van de Peer Y."/>
            <person name="Verrier P.J."/>
            <person name="Waters E."/>
            <person name="Wood A."/>
            <person name="Yang L."/>
            <person name="Cove D."/>
            <person name="Cuming A."/>
            <person name="Hasebe M."/>
            <person name="Lucas S."/>
            <person name="Mishler D.B."/>
            <person name="Reski R."/>
            <person name="Grigoriev I."/>
            <person name="Quatrano R.S."/>
            <person name="Boore J.L."/>
        </authorList>
    </citation>
    <scope>NUCLEOTIDE SEQUENCE [LARGE SCALE GENOMIC DNA]</scope>
    <source>
        <strain evidence="1 2">cv. Gransden 2004</strain>
    </source>
</reference>
<dbReference type="AlphaFoldDB" id="A0A7I4D862"/>
<keyword evidence="2" id="KW-1185">Reference proteome</keyword>
<evidence type="ECO:0000313" key="1">
    <source>
        <dbReference type="EnsemblPlants" id="Pp3c3_15380V3.1"/>
    </source>
</evidence>
<dbReference type="EnsemblPlants" id="Pp3c3_15380V3.1">
    <property type="protein sequence ID" value="Pp3c3_15380V3.1"/>
    <property type="gene ID" value="Pp3c3_15380"/>
</dbReference>
<evidence type="ECO:0000313" key="2">
    <source>
        <dbReference type="Proteomes" id="UP000006727"/>
    </source>
</evidence>
<reference evidence="1 2" key="2">
    <citation type="journal article" date="2018" name="Plant J.">
        <title>The Physcomitrella patens chromosome-scale assembly reveals moss genome structure and evolution.</title>
        <authorList>
            <person name="Lang D."/>
            <person name="Ullrich K.K."/>
            <person name="Murat F."/>
            <person name="Fuchs J."/>
            <person name="Jenkins J."/>
            <person name="Haas F.B."/>
            <person name="Piednoel M."/>
            <person name="Gundlach H."/>
            <person name="Van Bel M."/>
            <person name="Meyberg R."/>
            <person name="Vives C."/>
            <person name="Morata J."/>
            <person name="Symeonidi A."/>
            <person name="Hiss M."/>
            <person name="Muchero W."/>
            <person name="Kamisugi Y."/>
            <person name="Saleh O."/>
            <person name="Blanc G."/>
            <person name="Decker E.L."/>
            <person name="van Gessel N."/>
            <person name="Grimwood J."/>
            <person name="Hayes R.D."/>
            <person name="Graham S.W."/>
            <person name="Gunter L.E."/>
            <person name="McDaniel S.F."/>
            <person name="Hoernstein S.N.W."/>
            <person name="Larsson A."/>
            <person name="Li F.W."/>
            <person name="Perroud P.F."/>
            <person name="Phillips J."/>
            <person name="Ranjan P."/>
            <person name="Rokshar D.S."/>
            <person name="Rothfels C.J."/>
            <person name="Schneider L."/>
            <person name="Shu S."/>
            <person name="Stevenson D.W."/>
            <person name="Thummler F."/>
            <person name="Tillich M."/>
            <person name="Villarreal Aguilar J.C."/>
            <person name="Widiez T."/>
            <person name="Wong G.K."/>
            <person name="Wymore A."/>
            <person name="Zhang Y."/>
            <person name="Zimmer A.D."/>
            <person name="Quatrano R.S."/>
            <person name="Mayer K.F.X."/>
            <person name="Goodstein D."/>
            <person name="Casacuberta J.M."/>
            <person name="Vandepoele K."/>
            <person name="Reski R."/>
            <person name="Cuming A.C."/>
            <person name="Tuskan G.A."/>
            <person name="Maumus F."/>
            <person name="Salse J."/>
            <person name="Schmutz J."/>
            <person name="Rensing S.A."/>
        </authorList>
    </citation>
    <scope>NUCLEOTIDE SEQUENCE [LARGE SCALE GENOMIC DNA]</scope>
    <source>
        <strain evidence="1 2">cv. Gransden 2004</strain>
    </source>
</reference>
<proteinExistence type="predicted"/>
<sequence length="55" mass="6044">MIRETSFCAGGNCHGVMSSSSSLEYVTRLQNAERIAPNLLPIKASVIARNIRHEN</sequence>
<accession>A0A7I4D862</accession>
<reference evidence="1" key="3">
    <citation type="submission" date="2020-12" db="UniProtKB">
        <authorList>
            <consortium name="EnsemblPlants"/>
        </authorList>
    </citation>
    <scope>IDENTIFICATION</scope>
</reference>